<protein>
    <submittedName>
        <fullName evidence="1">Uncharacterized protein</fullName>
    </submittedName>
</protein>
<dbReference type="EMBL" id="JACCJC010000025">
    <property type="protein sequence ID" value="KAF6235366.1"/>
    <property type="molecule type" value="Genomic_DNA"/>
</dbReference>
<dbReference type="AlphaFoldDB" id="A0A8H6L4N8"/>
<dbReference type="RefSeq" id="XP_037164737.1">
    <property type="nucleotide sequence ID" value="XM_037308471.1"/>
</dbReference>
<dbReference type="GeneID" id="59288223"/>
<name>A0A8H6L4N8_9LECA</name>
<accession>A0A8H6L4N8</accession>
<gene>
    <name evidence="1" type="ORF">HO173_006562</name>
</gene>
<reference evidence="1 2" key="1">
    <citation type="journal article" date="2020" name="Genomics">
        <title>Complete, high-quality genomes from long-read metagenomic sequencing of two wolf lichen thalli reveals enigmatic genome architecture.</title>
        <authorList>
            <person name="McKenzie S.K."/>
            <person name="Walston R.F."/>
            <person name="Allen J.L."/>
        </authorList>
    </citation>
    <scope>NUCLEOTIDE SEQUENCE [LARGE SCALE GENOMIC DNA]</scope>
    <source>
        <strain evidence="1">WasteWater2</strain>
    </source>
</reference>
<proteinExistence type="predicted"/>
<organism evidence="1 2">
    <name type="scientific">Letharia columbiana</name>
    <dbReference type="NCBI Taxonomy" id="112416"/>
    <lineage>
        <taxon>Eukaryota</taxon>
        <taxon>Fungi</taxon>
        <taxon>Dikarya</taxon>
        <taxon>Ascomycota</taxon>
        <taxon>Pezizomycotina</taxon>
        <taxon>Lecanoromycetes</taxon>
        <taxon>OSLEUM clade</taxon>
        <taxon>Lecanoromycetidae</taxon>
        <taxon>Lecanorales</taxon>
        <taxon>Lecanorineae</taxon>
        <taxon>Parmeliaceae</taxon>
        <taxon>Letharia</taxon>
    </lineage>
</organism>
<dbReference type="Proteomes" id="UP000578531">
    <property type="component" value="Unassembled WGS sequence"/>
</dbReference>
<keyword evidence="2" id="KW-1185">Reference proteome</keyword>
<evidence type="ECO:0000313" key="1">
    <source>
        <dbReference type="EMBL" id="KAF6235366.1"/>
    </source>
</evidence>
<evidence type="ECO:0000313" key="2">
    <source>
        <dbReference type="Proteomes" id="UP000578531"/>
    </source>
</evidence>
<sequence length="129" mass="14422">MSEIFTVEGAFQLSLSNLTQLTVGRTSNIIVSSPSHSEPRLASAWIIPVDDAIFRDDSEMLSVEKPRFRDQHKEHRVDLWVTEHGTGAPRRALRSKLCHWLRGSVYNINGGREGGSFGKWQDDGDADDG</sequence>
<comment type="caution">
    <text evidence="1">The sequence shown here is derived from an EMBL/GenBank/DDBJ whole genome shotgun (WGS) entry which is preliminary data.</text>
</comment>